<dbReference type="AlphaFoldDB" id="A0A8E5HZ30"/>
<keyword evidence="3" id="KW-1185">Reference proteome</keyword>
<sequence length="125" mass="13453">MSQPLVVGIPRGAQTNTLIGNNAPVGEQESCGLASPGLNLVFYDATWQHATICNLQAVGHAAGNRLTASSDTPRELKDMKTAASGPTGSRRPEDSVGRWEFWVLGSWRSTWGERSGEYESRTTSC</sequence>
<dbReference type="RefSeq" id="XP_043001718.1">
    <property type="nucleotide sequence ID" value="XM_043145783.1"/>
</dbReference>
<dbReference type="Proteomes" id="UP000027002">
    <property type="component" value="Chromosome 7"/>
</dbReference>
<dbReference type="KEGG" id="uvi:66069063"/>
<gene>
    <name evidence="2" type="ORF">UV8b_08286</name>
</gene>
<organism evidence="2 3">
    <name type="scientific">Ustilaginoidea virens</name>
    <name type="common">Rice false smut fungus</name>
    <name type="synonym">Villosiclava virens</name>
    <dbReference type="NCBI Taxonomy" id="1159556"/>
    <lineage>
        <taxon>Eukaryota</taxon>
        <taxon>Fungi</taxon>
        <taxon>Dikarya</taxon>
        <taxon>Ascomycota</taxon>
        <taxon>Pezizomycotina</taxon>
        <taxon>Sordariomycetes</taxon>
        <taxon>Hypocreomycetidae</taxon>
        <taxon>Hypocreales</taxon>
        <taxon>Clavicipitaceae</taxon>
        <taxon>Ustilaginoidea</taxon>
    </lineage>
</organism>
<dbReference type="EMBL" id="CP072759">
    <property type="protein sequence ID" value="QUC24045.1"/>
    <property type="molecule type" value="Genomic_DNA"/>
</dbReference>
<name>A0A8E5HZ30_USTVR</name>
<evidence type="ECO:0000313" key="2">
    <source>
        <dbReference type="EMBL" id="QUC24045.1"/>
    </source>
</evidence>
<dbReference type="GeneID" id="66069063"/>
<accession>A0A8E5HZ30</accession>
<proteinExistence type="predicted"/>
<protein>
    <submittedName>
        <fullName evidence="2">Uncharacterized protein</fullName>
    </submittedName>
</protein>
<reference evidence="2" key="1">
    <citation type="submission" date="2020-03" db="EMBL/GenBank/DDBJ databases">
        <title>A mixture of massive structural variations and highly conserved coding sequences in Ustilaginoidea virens genome.</title>
        <authorList>
            <person name="Zhang K."/>
            <person name="Zhao Z."/>
            <person name="Zhang Z."/>
            <person name="Li Y."/>
            <person name="Hsiang T."/>
            <person name="Sun W."/>
        </authorList>
    </citation>
    <scope>NUCLEOTIDE SEQUENCE</scope>
    <source>
        <strain evidence="2">UV-8b</strain>
    </source>
</reference>
<feature type="region of interest" description="Disordered" evidence="1">
    <location>
        <begin position="66"/>
        <end position="95"/>
    </location>
</feature>
<evidence type="ECO:0000256" key="1">
    <source>
        <dbReference type="SAM" id="MobiDB-lite"/>
    </source>
</evidence>
<evidence type="ECO:0000313" key="3">
    <source>
        <dbReference type="Proteomes" id="UP000027002"/>
    </source>
</evidence>